<reference evidence="2" key="1">
    <citation type="submission" date="2021-01" db="EMBL/GenBank/DDBJ databases">
        <authorList>
            <consortium name="Genoscope - CEA"/>
            <person name="William W."/>
        </authorList>
    </citation>
    <scope>NUCLEOTIDE SEQUENCE</scope>
</reference>
<evidence type="ECO:0000313" key="2">
    <source>
        <dbReference type="EMBL" id="CAD8045082.1"/>
    </source>
</evidence>
<keyword evidence="1" id="KW-1133">Transmembrane helix</keyword>
<dbReference type="Proteomes" id="UP000688137">
    <property type="component" value="Unassembled WGS sequence"/>
</dbReference>
<keyword evidence="3" id="KW-1185">Reference proteome</keyword>
<evidence type="ECO:0008006" key="4">
    <source>
        <dbReference type="Google" id="ProtNLM"/>
    </source>
</evidence>
<keyword evidence="1" id="KW-0472">Membrane</keyword>
<comment type="caution">
    <text evidence="2">The sequence shown here is derived from an EMBL/GenBank/DDBJ whole genome shotgun (WGS) entry which is preliminary data.</text>
</comment>
<evidence type="ECO:0000313" key="3">
    <source>
        <dbReference type="Proteomes" id="UP000688137"/>
    </source>
</evidence>
<evidence type="ECO:0000256" key="1">
    <source>
        <dbReference type="SAM" id="Phobius"/>
    </source>
</evidence>
<proteinExistence type="predicted"/>
<keyword evidence="1" id="KW-0812">Transmembrane</keyword>
<dbReference type="AlphaFoldDB" id="A0A8S1JR50"/>
<dbReference type="EMBL" id="CAJJDM010000006">
    <property type="protein sequence ID" value="CAD8045082.1"/>
    <property type="molecule type" value="Genomic_DNA"/>
</dbReference>
<feature type="transmembrane region" description="Helical" evidence="1">
    <location>
        <begin position="103"/>
        <end position="125"/>
    </location>
</feature>
<gene>
    <name evidence="2" type="ORF">PPRIM_AZ9-3.1.T0090107</name>
</gene>
<organism evidence="2 3">
    <name type="scientific">Paramecium primaurelia</name>
    <dbReference type="NCBI Taxonomy" id="5886"/>
    <lineage>
        <taxon>Eukaryota</taxon>
        <taxon>Sar</taxon>
        <taxon>Alveolata</taxon>
        <taxon>Ciliophora</taxon>
        <taxon>Intramacronucleata</taxon>
        <taxon>Oligohymenophorea</taxon>
        <taxon>Peniculida</taxon>
        <taxon>Parameciidae</taxon>
        <taxon>Paramecium</taxon>
    </lineage>
</organism>
<accession>A0A8S1JR50</accession>
<name>A0A8S1JR50_PARPR</name>
<protein>
    <recommendedName>
        <fullName evidence="4">Transmembrane protein</fullName>
    </recommendedName>
</protein>
<sequence>MYLKILNIFGHLFQHPINCFHIHTYSLESNPIEKNRQYFWSLSQSFQQYCKQPILTMASNQLLPQIDLISNLHLLQIFDLSCLQMLLSFGLKIYIQCMNHVDVNWFIVFITILSSIIEIIIFSLVQKQEQIIIYSLHERLILEIVLLHIQPIQLQLSDIIQKPFTLIQLLFYVNRLIYFLDSNPFSNKNYQMIIKQIGIKLHNKIINQPTNSLNIKYQENNVEFSYFKNSKLLNQNFYKLGVLTIMDFNNRQIKIINTYYLMKKLVSYFNFLNIQIYPTQSQKSYIYYPLISNNFLFL</sequence>